<dbReference type="Pfam" id="PF06475">
    <property type="entry name" value="Glycolipid_bind"/>
    <property type="match status" value="1"/>
</dbReference>
<dbReference type="EMBL" id="FLRC01000020">
    <property type="protein sequence ID" value="SBT25563.1"/>
    <property type="molecule type" value="Genomic_DNA"/>
</dbReference>
<dbReference type="EMBL" id="LT907988">
    <property type="protein sequence ID" value="SOE50998.1"/>
    <property type="molecule type" value="Genomic_DNA"/>
</dbReference>
<dbReference type="SUPFAM" id="SSF159275">
    <property type="entry name" value="PA1994-like"/>
    <property type="match status" value="1"/>
</dbReference>
<sequence length="190" mass="20749">MDTRTDTATPLTLRWEGLASPSLEHLHVQTLAGGTIFDAVVVMQADSGQRGALRYRLHVDAAWRTRRLFIQEVGSACSIQLQSDGHGRWTAEGGAPLPELAGAIDVDLSVSPATNTLPIRRLDLAEGASAEIHVVHVGWPGLALSKAPQRYTRLAGGRHRFESLDADFRRDISVDADGFVLDYPDLFRRA</sequence>
<dbReference type="KEGG" id="odi:ODI_R3122"/>
<gene>
    <name evidence="1" type="ORF">ODI_00230</name>
    <name evidence="2" type="ORF">ODI_R3122</name>
</gene>
<evidence type="ECO:0000313" key="1">
    <source>
        <dbReference type="EMBL" id="SBT25563.1"/>
    </source>
</evidence>
<evidence type="ECO:0000313" key="2">
    <source>
        <dbReference type="EMBL" id="SOE50998.1"/>
    </source>
</evidence>
<dbReference type="InterPro" id="IPR009467">
    <property type="entry name" value="Glycolipid-bd_prot_put"/>
</dbReference>
<proteinExistence type="predicted"/>
<dbReference type="OrthoDB" id="9814791at2"/>
<accession>A0A1C3K237</accession>
<reference evidence="2 3" key="2">
    <citation type="submission" date="2017-08" db="EMBL/GenBank/DDBJ databases">
        <authorList>
            <person name="de Groot N.N."/>
        </authorList>
    </citation>
    <scope>NUCLEOTIDE SEQUENCE [LARGE SCALE GENOMIC DNA]</scope>
    <source>
        <strain evidence="2">Orrdi1</strain>
    </source>
</reference>
<dbReference type="AlphaFoldDB" id="A0A1C3K237"/>
<evidence type="ECO:0000313" key="3">
    <source>
        <dbReference type="Proteomes" id="UP000078558"/>
    </source>
</evidence>
<keyword evidence="3" id="KW-1185">Reference proteome</keyword>
<reference evidence="1 3" key="1">
    <citation type="submission" date="2016-06" db="EMBL/GenBank/DDBJ databases">
        <authorList>
            <person name="Kjaerup R.B."/>
            <person name="Dalgaard T.S."/>
            <person name="Juul-Madsen H.R."/>
        </authorList>
    </citation>
    <scope>NUCLEOTIDE SEQUENCE [LARGE SCALE GENOMIC DNA]</scope>
    <source>
        <strain evidence="1">Orrdi1</strain>
    </source>
</reference>
<dbReference type="Proteomes" id="UP000078558">
    <property type="component" value="Chromosome I"/>
</dbReference>
<protein>
    <submittedName>
        <fullName evidence="1">Uncharacterized protein</fullName>
    </submittedName>
</protein>
<dbReference type="RefSeq" id="WP_067753817.1">
    <property type="nucleotide sequence ID" value="NZ_LT907988.1"/>
</dbReference>
<name>A0A1C3K237_9BURK</name>
<dbReference type="STRING" id="1851544.ODI_00230"/>
<organism evidence="1 3">
    <name type="scientific">Orrella dioscoreae</name>
    <dbReference type="NCBI Taxonomy" id="1851544"/>
    <lineage>
        <taxon>Bacteria</taxon>
        <taxon>Pseudomonadati</taxon>
        <taxon>Pseudomonadota</taxon>
        <taxon>Betaproteobacteria</taxon>
        <taxon>Burkholderiales</taxon>
        <taxon>Alcaligenaceae</taxon>
        <taxon>Orrella</taxon>
    </lineage>
</organism>